<protein>
    <recommendedName>
        <fullName evidence="2">Endonuclease/exonuclease/phosphatase domain-containing protein</fullName>
    </recommendedName>
</protein>
<accession>A0AAE0EJD4</accession>
<dbReference type="GO" id="GO:0003824">
    <property type="term" value="F:catalytic activity"/>
    <property type="evidence" value="ECO:0007669"/>
    <property type="project" value="InterPro"/>
</dbReference>
<dbReference type="AlphaFoldDB" id="A0AAE0EJD4"/>
<organism evidence="3 4">
    <name type="scientific">Dipteronia sinensis</name>
    <dbReference type="NCBI Taxonomy" id="43782"/>
    <lineage>
        <taxon>Eukaryota</taxon>
        <taxon>Viridiplantae</taxon>
        <taxon>Streptophyta</taxon>
        <taxon>Embryophyta</taxon>
        <taxon>Tracheophyta</taxon>
        <taxon>Spermatophyta</taxon>
        <taxon>Magnoliopsida</taxon>
        <taxon>eudicotyledons</taxon>
        <taxon>Gunneridae</taxon>
        <taxon>Pentapetalae</taxon>
        <taxon>rosids</taxon>
        <taxon>malvids</taxon>
        <taxon>Sapindales</taxon>
        <taxon>Sapindaceae</taxon>
        <taxon>Hippocastanoideae</taxon>
        <taxon>Acereae</taxon>
        <taxon>Dipteronia</taxon>
    </lineage>
</organism>
<evidence type="ECO:0000259" key="2">
    <source>
        <dbReference type="Pfam" id="PF03372"/>
    </source>
</evidence>
<reference evidence="3" key="1">
    <citation type="journal article" date="2023" name="Plant J.">
        <title>Genome sequences and population genomics provide insights into the demographic history, inbreeding, and mutation load of two 'living fossil' tree species of Dipteronia.</title>
        <authorList>
            <person name="Feng Y."/>
            <person name="Comes H.P."/>
            <person name="Chen J."/>
            <person name="Zhu S."/>
            <person name="Lu R."/>
            <person name="Zhang X."/>
            <person name="Li P."/>
            <person name="Qiu J."/>
            <person name="Olsen K.M."/>
            <person name="Qiu Y."/>
        </authorList>
    </citation>
    <scope>NUCLEOTIDE SEQUENCE</scope>
    <source>
        <strain evidence="3">NBL</strain>
    </source>
</reference>
<dbReference type="EMBL" id="JANJYJ010000001">
    <property type="protein sequence ID" value="KAK3229957.1"/>
    <property type="molecule type" value="Genomic_DNA"/>
</dbReference>
<sequence length="181" mass="20911">MALGLFKTKDTDDQSMKVNSDSDKEMPELKLAKFDRYTIRSLRGAILSRGVEGASGGLITLWNDELFSVKVWISNRRCIILVGELRNLKKEVVFCNVYAASIESERKDLREFLHVTQQTFQAPWFVGGDFNTVLDSTERFDVSYDMCSIIRFNNFILKIRVVDILLHGSRFTWSNNREREA</sequence>
<name>A0AAE0EJD4_9ROSI</name>
<dbReference type="Proteomes" id="UP001281410">
    <property type="component" value="Unassembled WGS sequence"/>
</dbReference>
<dbReference type="Gene3D" id="3.60.10.10">
    <property type="entry name" value="Endonuclease/exonuclease/phosphatase"/>
    <property type="match status" value="1"/>
</dbReference>
<proteinExistence type="predicted"/>
<dbReference type="InterPro" id="IPR036691">
    <property type="entry name" value="Endo/exonu/phosph_ase_sf"/>
</dbReference>
<dbReference type="Pfam" id="PF03372">
    <property type="entry name" value="Exo_endo_phos"/>
    <property type="match status" value="1"/>
</dbReference>
<dbReference type="SUPFAM" id="SSF56219">
    <property type="entry name" value="DNase I-like"/>
    <property type="match status" value="1"/>
</dbReference>
<evidence type="ECO:0000313" key="4">
    <source>
        <dbReference type="Proteomes" id="UP001281410"/>
    </source>
</evidence>
<evidence type="ECO:0000256" key="1">
    <source>
        <dbReference type="SAM" id="MobiDB-lite"/>
    </source>
</evidence>
<feature type="domain" description="Endonuclease/exonuclease/phosphatase" evidence="2">
    <location>
        <begin position="44"/>
        <end position="149"/>
    </location>
</feature>
<evidence type="ECO:0000313" key="3">
    <source>
        <dbReference type="EMBL" id="KAK3229957.1"/>
    </source>
</evidence>
<feature type="region of interest" description="Disordered" evidence="1">
    <location>
        <begin position="1"/>
        <end position="22"/>
    </location>
</feature>
<dbReference type="InterPro" id="IPR005135">
    <property type="entry name" value="Endo/exonuclease/phosphatase"/>
</dbReference>
<feature type="compositionally biased region" description="Basic and acidic residues" evidence="1">
    <location>
        <begin position="7"/>
        <end position="22"/>
    </location>
</feature>
<gene>
    <name evidence="3" type="ORF">Dsin_001838</name>
</gene>
<comment type="caution">
    <text evidence="3">The sequence shown here is derived from an EMBL/GenBank/DDBJ whole genome shotgun (WGS) entry which is preliminary data.</text>
</comment>
<keyword evidence="4" id="KW-1185">Reference proteome</keyword>